<dbReference type="InterPro" id="IPR039720">
    <property type="entry name" value="TMEM94"/>
</dbReference>
<feature type="transmembrane region" description="Helical" evidence="2">
    <location>
        <begin position="64"/>
        <end position="85"/>
    </location>
</feature>
<feature type="transmembrane region" description="Helical" evidence="2">
    <location>
        <begin position="1327"/>
        <end position="1346"/>
    </location>
</feature>
<keyword evidence="4" id="KW-1185">Reference proteome</keyword>
<keyword evidence="2" id="KW-1133">Transmembrane helix</keyword>
<dbReference type="OrthoDB" id="5568754at2759"/>
<dbReference type="PANTHER" id="PTHR13219">
    <property type="entry name" value="TRANSMEMBRANE PROTEIN 94"/>
    <property type="match status" value="1"/>
</dbReference>
<name>A0A1N6LWF8_BABMR</name>
<evidence type="ECO:0000256" key="2">
    <source>
        <dbReference type="SAM" id="Phobius"/>
    </source>
</evidence>
<gene>
    <name evidence="3" type="ORF">BMR1_01G00670</name>
</gene>
<sequence length="1379" mass="157049">MVPQGLTTEEAKKLLLDHIRDKTLRYEKKNKKGLSSHLFHLITPGNISSIVALILLVPEFRLNWQMFAGIIPWFTINVIIESVLFKTEIRRKAARLYETMNEFVQSVEEREQIHHVELEQPKYLIDPPSSTLLPILRDGKWMRLPQNLIVPGDVFKIPQGHPLPCEVENSYVETGESKYTTALPDILGQDTNINLLYNTWTSTGFGCDAQLDTFLDSLDSKIDTSTFLDDQIKQNKSEKCSYISKNKAIWDISDSNIFIHIGSWSLFYFGITLAIIMFLISYFASGAFPSYPTLRSYTISAYVILLCNSPIKDALSRWIKVWGNVKLQSLFEWHHESRFMGEMDPESSHISTFELSSSADSVDSDMAASQIPLFRQLKELFSVFMRGFDGRDSLLNTLSSVTLLCFVDHIGILSEASSQPVEIAIPFKSRTWKHSRCHCEKKSNQLKRLFSEDKSTTTEATVSIQSDAQRSNPIYQTDLLILDVHESNSGAHPGNQYIRFTSDKEKESEPILRPICFAASFTQIPRYKTPSLHIQPSKLEDVYLGCFANSCTLGPYNDCKCGLAVGMMLSKKYIRKFRIIRTIIAIDHMPRNAKHYDGALVFFIVKYLKCNTFQLFVKGKVSLLFDFKTKMQFMTNDDAVFNMNILTRGLKRKIRNLSIQWISSGMEPIAYAYKPLSLTESNILINNLPSTSIFCIASANDKFKTIGLTEPMRHSRPHFIQLCKYGDLDMIFTQHPLRNEWINAFESFNLTSKIPIIFDRELRSQSDKKGNDFSGYIPLENLGLLSSSVIGKEDATSRSSTPYDEFTRSWNSEETDVIRSDHNNNSKSSSIANCEESKTPHFEESNDSDYESDKAAQNDIIPPFIGDLLCKSLDNLCFLGMFATKMQCPKEVPTRIQNLHEAGIRMVYFSKEDEKSTKKLGSMLGLETNWNCMMSLSESRTATLVNRDGNVVLPSGIENIRKHINEIDDIPLKVSLFFNCTVMNIVQMMKILRENGETIMCVGSGLRPFNFFIFHAADISLSISLGYHPVCKFCKGLRWRGIARSHIFEPMSPELQLSSSLTSLPCALKTAHVHKVADPYFVMEMLFEVFKEARRLDSNVQQAVGFATTSFGGIILLFLFEIALRSPPLLRCSNISLITCCYIPLLSASLMASPSSYGTMERMPSRNIVNKRKIPLWPIKTICRIIPNMLIVCIFFMYSLWDVQNIAIQSISHDNAVNKIVPCNFIKGKWENEVASSASCIDEINRRLKNSVTNAGENIDIFAITQEFTCMFTTIYIILSSHSWVSRYEGILSIGFCRNVKWLLASLGILLLQSLLVYFRIRSYKIFYSKYAIIIASLWAPVLLLIEEIFKAKEIIDKNDEQKYLRLLFSTKLGMWSPK</sequence>
<feature type="transmembrane region" description="Helical" evidence="2">
    <location>
        <begin position="1103"/>
        <end position="1123"/>
    </location>
</feature>
<feature type="transmembrane region" description="Helical" evidence="2">
    <location>
        <begin position="1135"/>
        <end position="1160"/>
    </location>
</feature>
<dbReference type="Proteomes" id="UP000002899">
    <property type="component" value="Chromosome I"/>
</dbReference>
<dbReference type="PANTHER" id="PTHR13219:SF6">
    <property type="entry name" value="TRANSMEMBRANE PROTEIN 94"/>
    <property type="match status" value="1"/>
</dbReference>
<feature type="transmembrane region" description="Helical" evidence="2">
    <location>
        <begin position="266"/>
        <end position="288"/>
    </location>
</feature>
<dbReference type="VEuPathDB" id="PiroplasmaDB:BMR1_01G00670"/>
<feature type="transmembrane region" description="Helical" evidence="2">
    <location>
        <begin position="1181"/>
        <end position="1201"/>
    </location>
</feature>
<dbReference type="InterPro" id="IPR023214">
    <property type="entry name" value="HAD_sf"/>
</dbReference>
<keyword evidence="2" id="KW-0812">Transmembrane</keyword>
<protein>
    <submittedName>
        <fullName evidence="3">Uncharacterized protein KIAA0195</fullName>
    </submittedName>
</protein>
<reference evidence="3 4" key="2">
    <citation type="journal article" date="2013" name="PLoS ONE">
        <title>Whole genome mapping and re-organization of the nuclear and mitochondrial genomes of Babesia microti isolates.</title>
        <authorList>
            <person name="Cornillot E."/>
            <person name="Dassouli A."/>
            <person name="Garg A."/>
            <person name="Pachikara N."/>
            <person name="Randazzo S."/>
            <person name="Depoix D."/>
            <person name="Carcy B."/>
            <person name="Delbecq S."/>
            <person name="Frutos R."/>
            <person name="Silva J.C."/>
            <person name="Sutton R."/>
            <person name="Krause P.J."/>
            <person name="Mamoun C.B."/>
        </authorList>
    </citation>
    <scope>NUCLEOTIDE SEQUENCE [LARGE SCALE GENOMIC DNA]</scope>
    <source>
        <strain evidence="3 4">RI</strain>
    </source>
</reference>
<dbReference type="Gene3D" id="1.20.1110.10">
    <property type="entry name" value="Calcium-transporting ATPase, transmembrane domain"/>
    <property type="match status" value="1"/>
</dbReference>
<dbReference type="InterPro" id="IPR023298">
    <property type="entry name" value="ATPase_P-typ_TM_dom_sf"/>
</dbReference>
<dbReference type="SUPFAM" id="SSF81665">
    <property type="entry name" value="Calcium ATPase, transmembrane domain M"/>
    <property type="match status" value="1"/>
</dbReference>
<dbReference type="Gene3D" id="3.40.50.1000">
    <property type="entry name" value="HAD superfamily/HAD-like"/>
    <property type="match status" value="1"/>
</dbReference>
<feature type="compositionally biased region" description="Basic and acidic residues" evidence="1">
    <location>
        <begin position="835"/>
        <end position="844"/>
    </location>
</feature>
<reference evidence="3 4" key="3">
    <citation type="journal article" date="2016" name="Sci. Rep.">
        <title>Genome-wide diversity and gene expression profiling of Babesia microti isolates identify polymorphic genes that mediate host-pathogen interactions.</title>
        <authorList>
            <person name="Silva J.C."/>
            <person name="Cornillot E."/>
            <person name="McCracken C."/>
            <person name="Usmani-Brown S."/>
            <person name="Dwivedi A."/>
            <person name="Ifeonu O.O."/>
            <person name="Crabtree J."/>
            <person name="Gotia H.T."/>
            <person name="Virji A.Z."/>
            <person name="Reynes C."/>
            <person name="Colinge J."/>
            <person name="Kumar V."/>
            <person name="Lawres L."/>
            <person name="Pazzi J.E."/>
            <person name="Pablo J.V."/>
            <person name="Hung C."/>
            <person name="Brancato J."/>
            <person name="Kumari P."/>
            <person name="Orvis J."/>
            <person name="Tretina K."/>
            <person name="Chibucos M."/>
            <person name="Ott S."/>
            <person name="Sadzewicz L."/>
            <person name="Sengamalay N."/>
            <person name="Shetty A.C."/>
            <person name="Su Q."/>
            <person name="Tallon L."/>
            <person name="Fraser C.M."/>
            <person name="Frutos R."/>
            <person name="Molina D.M."/>
            <person name="Krause P.J."/>
            <person name="Ben Mamoun C."/>
        </authorList>
    </citation>
    <scope>NUCLEOTIDE SEQUENCE [LARGE SCALE GENOMIC DNA]</scope>
    <source>
        <strain evidence="3 4">RI</strain>
    </source>
</reference>
<feature type="region of interest" description="Disordered" evidence="1">
    <location>
        <begin position="814"/>
        <end position="854"/>
    </location>
</feature>
<dbReference type="RefSeq" id="XP_021337304.1">
    <property type="nucleotide sequence ID" value="XM_021481641.1"/>
</dbReference>
<organism evidence="3 4">
    <name type="scientific">Babesia microti (strain RI)</name>
    <dbReference type="NCBI Taxonomy" id="1133968"/>
    <lineage>
        <taxon>Eukaryota</taxon>
        <taxon>Sar</taxon>
        <taxon>Alveolata</taxon>
        <taxon>Apicomplexa</taxon>
        <taxon>Aconoidasida</taxon>
        <taxon>Piroplasmida</taxon>
        <taxon>Babesiidae</taxon>
        <taxon>Babesia</taxon>
    </lineage>
</organism>
<evidence type="ECO:0000313" key="4">
    <source>
        <dbReference type="Proteomes" id="UP000002899"/>
    </source>
</evidence>
<accession>A0A1N6LWF8</accession>
<feature type="transmembrane region" description="Helical" evidence="2">
    <location>
        <begin position="1261"/>
        <end position="1279"/>
    </location>
</feature>
<evidence type="ECO:0000256" key="1">
    <source>
        <dbReference type="SAM" id="MobiDB-lite"/>
    </source>
</evidence>
<reference evidence="3 4" key="1">
    <citation type="journal article" date="2012" name="Nucleic Acids Res.">
        <title>Sequencing of the smallest Apicomplexan genome from the human pathogen Babesia microti.</title>
        <authorList>
            <person name="Cornillot E."/>
            <person name="Hadj-Kaddour K."/>
            <person name="Dassouli A."/>
            <person name="Noel B."/>
            <person name="Ranwez V."/>
            <person name="Vacherie B."/>
            <person name="Augagneur Y."/>
            <person name="Bres V."/>
            <person name="Duclos A."/>
            <person name="Randazzo S."/>
            <person name="Carcy B."/>
            <person name="Debierre-Grockiego F."/>
            <person name="Delbecq S."/>
            <person name="Moubri-Menage K."/>
            <person name="Shams-Eldin H."/>
            <person name="Usmani-Brown S."/>
            <person name="Bringaud F."/>
            <person name="Wincker P."/>
            <person name="Vivares C.P."/>
            <person name="Schwarz R.T."/>
            <person name="Schetters T.P."/>
            <person name="Krause P.J."/>
            <person name="Gorenflot A."/>
            <person name="Berry V."/>
            <person name="Barbe V."/>
            <person name="Ben Mamoun C."/>
        </authorList>
    </citation>
    <scope>NUCLEOTIDE SEQUENCE [LARGE SCALE GENOMIC DNA]</scope>
    <source>
        <strain evidence="3 4">RI</strain>
    </source>
</reference>
<dbReference type="KEGG" id="bmic:BMR1_01G00670"/>
<proteinExistence type="predicted"/>
<keyword evidence="2" id="KW-0472">Membrane</keyword>
<feature type="transmembrane region" description="Helical" evidence="2">
    <location>
        <begin position="38"/>
        <end position="58"/>
    </location>
</feature>
<dbReference type="GeneID" id="24423214"/>
<dbReference type="EMBL" id="FO082871">
    <property type="protein sequence ID" value="SIO73196.1"/>
    <property type="molecule type" value="Genomic_DNA"/>
</dbReference>
<feature type="transmembrane region" description="Helical" evidence="2">
    <location>
        <begin position="1300"/>
        <end position="1321"/>
    </location>
</feature>
<evidence type="ECO:0000313" key="3">
    <source>
        <dbReference type="EMBL" id="SIO73196.1"/>
    </source>
</evidence>